<evidence type="ECO:0000256" key="2">
    <source>
        <dbReference type="PROSITE-ProRule" id="PRU00339"/>
    </source>
</evidence>
<gene>
    <name evidence="5" type="ORF">CKO40_07560</name>
</gene>
<dbReference type="PANTHER" id="PTHR35038:SF8">
    <property type="entry name" value="C-TYPE POLYHEME CYTOCHROME OMCC"/>
    <property type="match status" value="1"/>
</dbReference>
<dbReference type="InterPro" id="IPR011990">
    <property type="entry name" value="TPR-like_helical_dom_sf"/>
</dbReference>
<dbReference type="InterPro" id="IPR010177">
    <property type="entry name" value="Paired_CXXCH_1"/>
</dbReference>
<dbReference type="Pfam" id="PF13432">
    <property type="entry name" value="TPR_16"/>
    <property type="match status" value="2"/>
</dbReference>
<dbReference type="PROSITE" id="PS50005">
    <property type="entry name" value="TPR"/>
    <property type="match status" value="2"/>
</dbReference>
<evidence type="ECO:0000313" key="6">
    <source>
        <dbReference type="Proteomes" id="UP001296776"/>
    </source>
</evidence>
<sequence length="796" mass="86596">MRLGPAAQREKRAACPSGGVVSPCFRARRQMPWPMTWLLGVLVLMCCHAGTLADSAKPAPPAEFVGSTSCEVCHADEAALWRGSHHDLAMAEPSDATVLGDFNDAELTAHGVSSRFFRRDDAWFVRTDGPDGALHDYRIAYTFGWQPLQQYLIAFPDGRLQALGLAWDSRPAAEGGQRWFHLYPDEPAMGPEHPLHWTSRDQTWNYQCADCHSTGLEKGYDLAADRYATSWAEIDVACEACHGPANAHVAQANAVASGDADAWTRDKGLAVVLGETAEVRWLVDPDTGLPRRSPPRTSHAETELCARCHSRRGQIHAEQVPGAPLGDRSQLALLDPGLYHADGQILDEVFVHGSFLQSRMYAAGVTCSDCHEPHSLSLKRDGDEVCAQCHPAARYASTEHHHHPPESDGASCIGCHMPQRDYMRIDARADHSLRIPRPDLSIKIGTPNACNTCHRDQTADWALGAVTDWYGEAISRQPHYGEALAAGRDQALEARSALLALASDAAMPGIVRATAIDLLQPLLQPSQIQALPALLSDAEALVRQAALGWLEVTDAQVRYKLGLPLLEDPIRSVRLAAARVLAPLVRYELPDPVRGRLDAALDAYRDAQLVNAERPESHLNIGLAEMAQGKVAMARKAYRQALALDSAFAPAYANLADLFRALGSDAEAEATLRAGLAAVPEHAALTHSLGLLHIRQHRTQQALAALRRAAALAPENARYAYVYALALEAEGKLDEALKVLTAAHLEAPADRDTLVALMTISRDAGDRPAAIEFARRLKQRWPDDPQMEALISELGL</sequence>
<dbReference type="InterPro" id="IPR036280">
    <property type="entry name" value="Multihaem_cyt_sf"/>
</dbReference>
<proteinExistence type="predicted"/>
<dbReference type="Pfam" id="PF13435">
    <property type="entry name" value="Cytochrome_C554"/>
    <property type="match status" value="1"/>
</dbReference>
<reference evidence="5" key="1">
    <citation type="submission" date="2017-08" db="EMBL/GenBank/DDBJ databases">
        <authorList>
            <person name="Imhoff J.F."/>
            <person name="Rahn T."/>
            <person name="Kuenzel S."/>
            <person name="Neulinger S.C."/>
        </authorList>
    </citation>
    <scope>NUCLEOTIDE SEQUENCE</scope>
    <source>
        <strain evidence="5">DSM 11080</strain>
    </source>
</reference>
<evidence type="ECO:0000256" key="1">
    <source>
        <dbReference type="ARBA" id="ARBA00022729"/>
    </source>
</evidence>
<keyword evidence="2" id="KW-0802">TPR repeat</keyword>
<dbReference type="SUPFAM" id="SSF48695">
    <property type="entry name" value="Multiheme cytochromes"/>
    <property type="match status" value="1"/>
</dbReference>
<keyword evidence="6" id="KW-1185">Reference proteome</keyword>
<dbReference type="InterPro" id="IPR019734">
    <property type="entry name" value="TPR_rpt"/>
</dbReference>
<feature type="repeat" description="TPR" evidence="2">
    <location>
        <begin position="683"/>
        <end position="716"/>
    </location>
</feature>
<dbReference type="InterPro" id="IPR023155">
    <property type="entry name" value="Cyt_c-552/4"/>
</dbReference>
<dbReference type="PANTHER" id="PTHR35038">
    <property type="entry name" value="DISSIMILATORY SULFITE REDUCTASE SIRA"/>
    <property type="match status" value="1"/>
</dbReference>
<comment type="caution">
    <text evidence="5">The sequence shown here is derived from an EMBL/GenBank/DDBJ whole genome shotgun (WGS) entry which is preliminary data.</text>
</comment>
<feature type="repeat" description="TPR" evidence="2">
    <location>
        <begin position="615"/>
        <end position="648"/>
    </location>
</feature>
<accession>A0AAJ0U325</accession>
<dbReference type="Pfam" id="PF09699">
    <property type="entry name" value="Paired_CXXCH_1"/>
    <property type="match status" value="1"/>
</dbReference>
<organism evidence="5 6">
    <name type="scientific">Halochromatium glycolicum</name>
    <dbReference type="NCBI Taxonomy" id="85075"/>
    <lineage>
        <taxon>Bacteria</taxon>
        <taxon>Pseudomonadati</taxon>
        <taxon>Pseudomonadota</taxon>
        <taxon>Gammaproteobacteria</taxon>
        <taxon>Chromatiales</taxon>
        <taxon>Chromatiaceae</taxon>
        <taxon>Halochromatium</taxon>
    </lineage>
</organism>
<dbReference type="Gene3D" id="1.25.40.10">
    <property type="entry name" value="Tetratricopeptide repeat domain"/>
    <property type="match status" value="1"/>
</dbReference>
<evidence type="ECO:0000313" key="5">
    <source>
        <dbReference type="EMBL" id="MBK1704396.1"/>
    </source>
</evidence>
<dbReference type="EMBL" id="NRSJ01000010">
    <property type="protein sequence ID" value="MBK1704396.1"/>
    <property type="molecule type" value="Genomic_DNA"/>
</dbReference>
<feature type="domain" description="Doubled CXXCH motif" evidence="3">
    <location>
        <begin position="364"/>
        <end position="393"/>
    </location>
</feature>
<dbReference type="AlphaFoldDB" id="A0AAJ0U325"/>
<feature type="domain" description="Cytochrome c-552/4" evidence="4">
    <location>
        <begin position="200"/>
        <end position="243"/>
    </location>
</feature>
<evidence type="ECO:0000259" key="4">
    <source>
        <dbReference type="Pfam" id="PF13435"/>
    </source>
</evidence>
<dbReference type="Gene3D" id="1.10.1130.10">
    <property type="entry name" value="Flavocytochrome C3, Chain A"/>
    <property type="match status" value="2"/>
</dbReference>
<evidence type="ECO:0000259" key="3">
    <source>
        <dbReference type="Pfam" id="PF09699"/>
    </source>
</evidence>
<protein>
    <submittedName>
        <fullName evidence="5">Cytochrome C</fullName>
    </submittedName>
</protein>
<name>A0AAJ0U325_9GAMM</name>
<dbReference type="SUPFAM" id="SSF48452">
    <property type="entry name" value="TPR-like"/>
    <property type="match status" value="1"/>
</dbReference>
<dbReference type="Proteomes" id="UP001296776">
    <property type="component" value="Unassembled WGS sequence"/>
</dbReference>
<dbReference type="SMART" id="SM00028">
    <property type="entry name" value="TPR"/>
    <property type="match status" value="4"/>
</dbReference>
<dbReference type="InterPro" id="IPR051829">
    <property type="entry name" value="Multiheme_Cytochr_ET"/>
</dbReference>
<reference evidence="5" key="2">
    <citation type="journal article" date="2020" name="Microorganisms">
        <title>Osmotic Adaptation and Compatible Solute Biosynthesis of Phototrophic Bacteria as Revealed from Genome Analyses.</title>
        <authorList>
            <person name="Imhoff J.F."/>
            <person name="Rahn T."/>
            <person name="Kunzel S."/>
            <person name="Keller A."/>
            <person name="Neulinger S.C."/>
        </authorList>
    </citation>
    <scope>NUCLEOTIDE SEQUENCE</scope>
    <source>
        <strain evidence="5">DSM 11080</strain>
    </source>
</reference>
<dbReference type="GO" id="GO:0016491">
    <property type="term" value="F:oxidoreductase activity"/>
    <property type="evidence" value="ECO:0007669"/>
    <property type="project" value="TreeGrafter"/>
</dbReference>
<keyword evidence="1" id="KW-0732">Signal</keyword>